<dbReference type="Gene3D" id="2.60.120.330">
    <property type="entry name" value="B-lactam Antibiotic, Isopenicillin N Synthase, Chain"/>
    <property type="match status" value="1"/>
</dbReference>
<dbReference type="InterPro" id="IPR027443">
    <property type="entry name" value="IPNS-like_sf"/>
</dbReference>
<dbReference type="EMBL" id="UINC01001742">
    <property type="protein sequence ID" value="SUZ87831.1"/>
    <property type="molecule type" value="Genomic_DNA"/>
</dbReference>
<accession>A0A381R7Y1</accession>
<dbReference type="SUPFAM" id="SSF51197">
    <property type="entry name" value="Clavaminate synthase-like"/>
    <property type="match status" value="1"/>
</dbReference>
<evidence type="ECO:0000313" key="1">
    <source>
        <dbReference type="EMBL" id="SUZ87831.1"/>
    </source>
</evidence>
<organism evidence="1">
    <name type="scientific">marine metagenome</name>
    <dbReference type="NCBI Taxonomy" id="408172"/>
    <lineage>
        <taxon>unclassified sequences</taxon>
        <taxon>metagenomes</taxon>
        <taxon>ecological metagenomes</taxon>
    </lineage>
</organism>
<proteinExistence type="predicted"/>
<sequence length="63" mass="7215">MYIGSSPLCKKNSDYLTLQGERFLKGESAPDFSKEDYEVNFLNRATMDDLSDLGKKQMGFTPW</sequence>
<dbReference type="InterPro" id="IPR010856">
    <property type="entry name" value="Gig2-like"/>
</dbReference>
<dbReference type="PANTHER" id="PTHR30613">
    <property type="entry name" value="UNCHARACTERIZED PROTEIN YBIU-RELATED"/>
    <property type="match status" value="1"/>
</dbReference>
<protein>
    <submittedName>
        <fullName evidence="1">Uncharacterized protein</fullName>
    </submittedName>
</protein>
<dbReference type="AlphaFoldDB" id="A0A381R7Y1"/>
<reference evidence="1" key="1">
    <citation type="submission" date="2018-05" db="EMBL/GenBank/DDBJ databases">
        <authorList>
            <person name="Lanie J.A."/>
            <person name="Ng W.-L."/>
            <person name="Kazmierczak K.M."/>
            <person name="Andrzejewski T.M."/>
            <person name="Davidsen T.M."/>
            <person name="Wayne K.J."/>
            <person name="Tettelin H."/>
            <person name="Glass J.I."/>
            <person name="Rusch D."/>
            <person name="Podicherti R."/>
            <person name="Tsui H.-C.T."/>
            <person name="Winkler M.E."/>
        </authorList>
    </citation>
    <scope>NUCLEOTIDE SEQUENCE</scope>
</reference>
<dbReference type="PANTHER" id="PTHR30613:SF1">
    <property type="entry name" value="DUF1479 DOMAIN PROTEIN (AFU_ORTHOLOGUE AFUA_5G09280)"/>
    <property type="match status" value="1"/>
</dbReference>
<dbReference type="Pfam" id="PF07350">
    <property type="entry name" value="Gig2-like"/>
    <property type="match status" value="1"/>
</dbReference>
<name>A0A381R7Y1_9ZZZZ</name>
<gene>
    <name evidence="1" type="ORF">METZ01_LOCUS40685</name>
</gene>